<protein>
    <recommendedName>
        <fullName evidence="7">BlaR1 peptidase M56</fullName>
    </recommendedName>
</protein>
<dbReference type="PANTHER" id="PTHR34978">
    <property type="entry name" value="POSSIBLE SENSOR-TRANSDUCER PROTEIN BLAR"/>
    <property type="match status" value="1"/>
</dbReference>
<dbReference type="InterPro" id="IPR052173">
    <property type="entry name" value="Beta-lactam_resp_regulator"/>
</dbReference>
<dbReference type="Pfam" id="PF03544">
    <property type="entry name" value="TonB_C"/>
    <property type="match status" value="1"/>
</dbReference>
<feature type="transmembrane region" description="Helical" evidence="2">
    <location>
        <begin position="95"/>
        <end position="114"/>
    </location>
</feature>
<evidence type="ECO:0008006" key="7">
    <source>
        <dbReference type="Google" id="ProtNLM"/>
    </source>
</evidence>
<evidence type="ECO:0000313" key="5">
    <source>
        <dbReference type="EMBL" id="GGG36831.1"/>
    </source>
</evidence>
<keyword evidence="1" id="KW-0175">Coiled coil</keyword>
<evidence type="ECO:0000256" key="1">
    <source>
        <dbReference type="SAM" id="Coils"/>
    </source>
</evidence>
<dbReference type="Pfam" id="PF05569">
    <property type="entry name" value="Peptidase_M56"/>
    <property type="match status" value="1"/>
</dbReference>
<dbReference type="SUPFAM" id="SSF74653">
    <property type="entry name" value="TolA/TonB C-terminal domain"/>
    <property type="match status" value="1"/>
</dbReference>
<keyword evidence="6" id="KW-1185">Reference proteome</keyword>
<dbReference type="EMBL" id="BMIX01000003">
    <property type="protein sequence ID" value="GGG36831.1"/>
    <property type="molecule type" value="Genomic_DNA"/>
</dbReference>
<proteinExistence type="predicted"/>
<evidence type="ECO:0000256" key="2">
    <source>
        <dbReference type="SAM" id="Phobius"/>
    </source>
</evidence>
<dbReference type="CDD" id="cd07341">
    <property type="entry name" value="M56_BlaR1_MecR1_like"/>
    <property type="match status" value="1"/>
</dbReference>
<dbReference type="Proteomes" id="UP000605733">
    <property type="component" value="Unassembled WGS sequence"/>
</dbReference>
<dbReference type="InterPro" id="IPR008756">
    <property type="entry name" value="Peptidase_M56"/>
</dbReference>
<accession>A0ABQ1WMD8</accession>
<organism evidence="5 6">
    <name type="scientific">Christiangramia forsetii</name>
    <dbReference type="NCBI Taxonomy" id="411153"/>
    <lineage>
        <taxon>Bacteria</taxon>
        <taxon>Pseudomonadati</taxon>
        <taxon>Bacteroidota</taxon>
        <taxon>Flavobacteriia</taxon>
        <taxon>Flavobacteriales</taxon>
        <taxon>Flavobacteriaceae</taxon>
        <taxon>Christiangramia</taxon>
    </lineage>
</organism>
<evidence type="ECO:0000259" key="3">
    <source>
        <dbReference type="Pfam" id="PF03544"/>
    </source>
</evidence>
<dbReference type="InterPro" id="IPR037682">
    <property type="entry name" value="TonB_C"/>
</dbReference>
<keyword evidence="2" id="KW-0472">Membrane</keyword>
<dbReference type="Gene3D" id="3.30.1150.10">
    <property type="match status" value="1"/>
</dbReference>
<feature type="transmembrane region" description="Helical" evidence="2">
    <location>
        <begin position="35"/>
        <end position="52"/>
    </location>
</feature>
<comment type="caution">
    <text evidence="5">The sequence shown here is derived from an EMBL/GenBank/DDBJ whole genome shotgun (WGS) entry which is preliminary data.</text>
</comment>
<evidence type="ECO:0000259" key="4">
    <source>
        <dbReference type="Pfam" id="PF05569"/>
    </source>
</evidence>
<evidence type="ECO:0000313" key="6">
    <source>
        <dbReference type="Proteomes" id="UP000605733"/>
    </source>
</evidence>
<feature type="transmembrane region" description="Helical" evidence="2">
    <location>
        <begin position="271"/>
        <end position="288"/>
    </location>
</feature>
<sequence length="481" mass="55345">MILEYTIQVIVFQLVFLLVYDMFLKNETFFNYNRIYLLLTPVLALVLPLLRLEFLVEVVPANARINLPEVFIGTRESAIEILPTVVVSEESTFSINWWLATYILGVCASLFLFFKKYYRLNKLFSLNKIAEERNFKIIEIPNSNLAYTFFNTIFLGDQLSNEEKDQILSHEMVHVKQKHSLDLVFFELLKIIFWFNPLVYIYQTRIAGVHEFIADKEVVKTTAKKTYYEQLLNTAFSTQNISFINQFFNHSLIKKRIFMLQKNKSSRLSKFKFLIIIPLMMLMLTYVACSEDNSADLDSEMPETTTSEIIAKLKVHLENKESLSQEEKEQFLQLLEKREELLDKEAQANGKIVESFPRDGLAKVPFAVVDQVPVFPGCENLGSNEVQKKCMSDKISQFVSKNFDTSLGKKLGLTGLNRVIVQFRIDETGAIADIKARAAHPELEDEAKKVISNIPQMQPGEQKGRAVSVMYSLPIAFKVAE</sequence>
<keyword evidence="2" id="KW-1133">Transmembrane helix</keyword>
<dbReference type="PANTHER" id="PTHR34978:SF3">
    <property type="entry name" value="SLR0241 PROTEIN"/>
    <property type="match status" value="1"/>
</dbReference>
<reference evidence="6" key="1">
    <citation type="journal article" date="2019" name="Int. J. Syst. Evol. Microbiol.">
        <title>The Global Catalogue of Microorganisms (GCM) 10K type strain sequencing project: providing services to taxonomists for standard genome sequencing and annotation.</title>
        <authorList>
            <consortium name="The Broad Institute Genomics Platform"/>
            <consortium name="The Broad Institute Genome Sequencing Center for Infectious Disease"/>
            <person name="Wu L."/>
            <person name="Ma J."/>
        </authorList>
    </citation>
    <scope>NUCLEOTIDE SEQUENCE [LARGE SCALE GENOMIC DNA]</scope>
    <source>
        <strain evidence="6">CGMCC 1.15422</strain>
    </source>
</reference>
<keyword evidence="2" id="KW-0812">Transmembrane</keyword>
<gene>
    <name evidence="5" type="ORF">GCM10011532_20660</name>
</gene>
<feature type="domain" description="Peptidase M56" evidence="4">
    <location>
        <begin position="157"/>
        <end position="260"/>
    </location>
</feature>
<feature type="transmembrane region" description="Helical" evidence="2">
    <location>
        <begin position="6"/>
        <end position="23"/>
    </location>
</feature>
<feature type="coiled-coil region" evidence="1">
    <location>
        <begin position="310"/>
        <end position="344"/>
    </location>
</feature>
<name>A0ABQ1WMD8_9FLAO</name>
<feature type="domain" description="TonB C-terminal" evidence="3">
    <location>
        <begin position="418"/>
        <end position="478"/>
    </location>
</feature>
<dbReference type="RefSeq" id="WP_011708005.1">
    <property type="nucleotide sequence ID" value="NZ_BMIX01000003.1"/>
</dbReference>